<dbReference type="Pfam" id="PF17248">
    <property type="entry name" value="DUF5317"/>
    <property type="match status" value="1"/>
</dbReference>
<dbReference type="RefSeq" id="WP_124564934.1">
    <property type="nucleotide sequence ID" value="NZ_JARRRY010000026.1"/>
</dbReference>
<dbReference type="Proteomes" id="UP001218246">
    <property type="component" value="Unassembled WGS sequence"/>
</dbReference>
<keyword evidence="1" id="KW-1133">Transmembrane helix</keyword>
<evidence type="ECO:0000313" key="3">
    <source>
        <dbReference type="Proteomes" id="UP001218246"/>
    </source>
</evidence>
<comment type="caution">
    <text evidence="2">The sequence shown here is derived from an EMBL/GenBank/DDBJ whole genome shotgun (WGS) entry which is preliminary data.</text>
</comment>
<proteinExistence type="predicted"/>
<protein>
    <submittedName>
        <fullName evidence="2">DUF5317 domain-containing protein</fullName>
    </submittedName>
</protein>
<accession>A0ABT6H9Q8</accession>
<sequence length="192" mass="21492">MVFDGILLSIIIGFLRKGSLKGLADFHVKHGWIFPVLLLIEVFVFIMQDKILFVKTLSNYIYILVYIVGLFFLYINRHHRGFTIILIGVLLNFIVIAANGGRMPVSIEAATVLDPVFVDMLKNGDLYAKHQALTSDTNLGFLGDIIPITDPYPKSQVISIGDVIMNVGIFIFIQWLMVTSRRTPSFKGGETA</sequence>
<organism evidence="2 3">
    <name type="scientific">Ectobacillus antri</name>
    <dbReference type="NCBI Taxonomy" id="2486280"/>
    <lineage>
        <taxon>Bacteria</taxon>
        <taxon>Bacillati</taxon>
        <taxon>Bacillota</taxon>
        <taxon>Bacilli</taxon>
        <taxon>Bacillales</taxon>
        <taxon>Bacillaceae</taxon>
        <taxon>Ectobacillus</taxon>
    </lineage>
</organism>
<reference evidence="2 3" key="1">
    <citation type="submission" date="2023-04" db="EMBL/GenBank/DDBJ databases">
        <title>Ectobacillus antri isolated from activated sludge.</title>
        <authorList>
            <person name="Yan P."/>
            <person name="Liu X."/>
        </authorList>
    </citation>
    <scope>NUCLEOTIDE SEQUENCE [LARGE SCALE GENOMIC DNA]</scope>
    <source>
        <strain evidence="2 3">C18H</strain>
    </source>
</reference>
<evidence type="ECO:0000313" key="2">
    <source>
        <dbReference type="EMBL" id="MDG5755420.1"/>
    </source>
</evidence>
<feature type="transmembrane region" description="Helical" evidence="1">
    <location>
        <begin position="81"/>
        <end position="98"/>
    </location>
</feature>
<feature type="transmembrane region" description="Helical" evidence="1">
    <location>
        <begin position="30"/>
        <end position="47"/>
    </location>
</feature>
<evidence type="ECO:0000256" key="1">
    <source>
        <dbReference type="SAM" id="Phobius"/>
    </source>
</evidence>
<dbReference type="EMBL" id="JARULN010000027">
    <property type="protein sequence ID" value="MDG5755420.1"/>
    <property type="molecule type" value="Genomic_DNA"/>
</dbReference>
<gene>
    <name evidence="2" type="ORF">P6P90_16075</name>
</gene>
<dbReference type="InterPro" id="IPR035168">
    <property type="entry name" value="DUF5317"/>
</dbReference>
<keyword evidence="1" id="KW-0472">Membrane</keyword>
<feature type="transmembrane region" description="Helical" evidence="1">
    <location>
        <begin position="157"/>
        <end position="177"/>
    </location>
</feature>
<keyword evidence="1" id="KW-0812">Transmembrane</keyword>
<keyword evidence="3" id="KW-1185">Reference proteome</keyword>
<name>A0ABT6H9Q8_9BACI</name>
<feature type="transmembrane region" description="Helical" evidence="1">
    <location>
        <begin position="59"/>
        <end position="75"/>
    </location>
</feature>